<evidence type="ECO:0000313" key="8">
    <source>
        <dbReference type="EMBL" id="THH11082.1"/>
    </source>
</evidence>
<comment type="caution">
    <text evidence="8">The sequence shown here is derived from an EMBL/GenBank/DDBJ whole genome shotgun (WGS) entry which is preliminary data.</text>
</comment>
<dbReference type="SUPFAM" id="SSF51735">
    <property type="entry name" value="NAD(P)-binding Rossmann-fold domains"/>
    <property type="match status" value="1"/>
</dbReference>
<proteinExistence type="inferred from homology"/>
<evidence type="ECO:0000256" key="3">
    <source>
        <dbReference type="ARBA" id="ARBA00023002"/>
    </source>
</evidence>
<feature type="region of interest" description="Disordered" evidence="5">
    <location>
        <begin position="415"/>
        <end position="435"/>
    </location>
</feature>
<feature type="domain" description="Rrp7 RRM-like N-terminal" evidence="7">
    <location>
        <begin position="253"/>
        <end position="447"/>
    </location>
</feature>
<dbReference type="InterPro" id="IPR024326">
    <property type="entry name" value="RRP7_C"/>
</dbReference>
<evidence type="ECO:0000256" key="1">
    <source>
        <dbReference type="ARBA" id="ARBA00006484"/>
    </source>
</evidence>
<keyword evidence="4" id="KW-0175">Coiled coil</keyword>
<keyword evidence="3" id="KW-0560">Oxidoreductase</keyword>
<dbReference type="Gene3D" id="6.10.250.1770">
    <property type="match status" value="1"/>
</dbReference>
<evidence type="ECO:0000256" key="5">
    <source>
        <dbReference type="SAM" id="MobiDB-lite"/>
    </source>
</evidence>
<dbReference type="InterPro" id="IPR052178">
    <property type="entry name" value="Sec_Metab_Biosynth_SDR"/>
</dbReference>
<evidence type="ECO:0000259" key="6">
    <source>
        <dbReference type="Pfam" id="PF12923"/>
    </source>
</evidence>
<keyword evidence="2" id="KW-0521">NADP</keyword>
<dbReference type="InterPro" id="IPR002347">
    <property type="entry name" value="SDR_fam"/>
</dbReference>
<dbReference type="Pfam" id="PF12923">
    <property type="entry name" value="RRP7"/>
    <property type="match status" value="1"/>
</dbReference>
<evidence type="ECO:0000256" key="2">
    <source>
        <dbReference type="ARBA" id="ARBA00022857"/>
    </source>
</evidence>
<dbReference type="Gene3D" id="3.40.50.720">
    <property type="entry name" value="NAD(P)-binding Rossmann-like Domain"/>
    <property type="match status" value="1"/>
</dbReference>
<organism evidence="8 9">
    <name type="scientific">Bondarzewia mesenterica</name>
    <dbReference type="NCBI Taxonomy" id="1095465"/>
    <lineage>
        <taxon>Eukaryota</taxon>
        <taxon>Fungi</taxon>
        <taxon>Dikarya</taxon>
        <taxon>Basidiomycota</taxon>
        <taxon>Agaricomycotina</taxon>
        <taxon>Agaricomycetes</taxon>
        <taxon>Russulales</taxon>
        <taxon>Bondarzewiaceae</taxon>
        <taxon>Bondarzewia</taxon>
    </lineage>
</organism>
<feature type="region of interest" description="Disordered" evidence="5">
    <location>
        <begin position="325"/>
        <end position="391"/>
    </location>
</feature>
<reference evidence="8 9" key="1">
    <citation type="submission" date="2019-02" db="EMBL/GenBank/DDBJ databases">
        <title>Genome sequencing of the rare red list fungi Bondarzewia mesenterica.</title>
        <authorList>
            <person name="Buettner E."/>
            <person name="Kellner H."/>
        </authorList>
    </citation>
    <scope>NUCLEOTIDE SEQUENCE [LARGE SCALE GENOMIC DNA]</scope>
    <source>
        <strain evidence="8 9">DSM 108281</strain>
    </source>
</reference>
<dbReference type="SUPFAM" id="SSF54928">
    <property type="entry name" value="RNA-binding domain, RBD"/>
    <property type="match status" value="1"/>
</dbReference>
<dbReference type="InterPro" id="IPR012677">
    <property type="entry name" value="Nucleotide-bd_a/b_plait_sf"/>
</dbReference>
<evidence type="ECO:0008006" key="10">
    <source>
        <dbReference type="Google" id="ProtNLM"/>
    </source>
</evidence>
<dbReference type="CDD" id="cd05233">
    <property type="entry name" value="SDR_c"/>
    <property type="match status" value="1"/>
</dbReference>
<dbReference type="Proteomes" id="UP000310158">
    <property type="component" value="Unassembled WGS sequence"/>
</dbReference>
<dbReference type="AlphaFoldDB" id="A0A4S4LGM3"/>
<feature type="coiled-coil region" evidence="4">
    <location>
        <begin position="550"/>
        <end position="580"/>
    </location>
</feature>
<dbReference type="InterPro" id="IPR035979">
    <property type="entry name" value="RBD_domain_sf"/>
</dbReference>
<dbReference type="Pfam" id="PF00106">
    <property type="entry name" value="adh_short"/>
    <property type="match status" value="1"/>
</dbReference>
<evidence type="ECO:0000256" key="4">
    <source>
        <dbReference type="SAM" id="Coils"/>
    </source>
</evidence>
<keyword evidence="9" id="KW-1185">Reference proteome</keyword>
<feature type="domain" description="Ribosomal RNA-processing protein 7 C-terminal" evidence="6">
    <location>
        <begin position="450"/>
        <end position="586"/>
    </location>
</feature>
<feature type="compositionally biased region" description="Acidic residues" evidence="5">
    <location>
        <begin position="334"/>
        <end position="360"/>
    </location>
</feature>
<dbReference type="GO" id="GO:0016491">
    <property type="term" value="F:oxidoreductase activity"/>
    <property type="evidence" value="ECO:0007669"/>
    <property type="project" value="UniProtKB-KW"/>
</dbReference>
<dbReference type="PANTHER" id="PTHR43618">
    <property type="entry name" value="7-ALPHA-HYDROXYSTEROID DEHYDROGENASE"/>
    <property type="match status" value="1"/>
</dbReference>
<protein>
    <recommendedName>
        <fullName evidence="10">RRM domain-containing protein</fullName>
    </recommendedName>
</protein>
<name>A0A4S4LGM3_9AGAM</name>
<dbReference type="InterPro" id="IPR040447">
    <property type="entry name" value="RRM_Rrp7"/>
</dbReference>
<accession>A0A4S4LGM3</accession>
<comment type="similarity">
    <text evidence="1">Belongs to the short-chain dehydrogenases/reductases (SDR) family.</text>
</comment>
<dbReference type="InterPro" id="IPR036291">
    <property type="entry name" value="NAD(P)-bd_dom_sf"/>
</dbReference>
<dbReference type="GO" id="GO:0003676">
    <property type="term" value="F:nucleic acid binding"/>
    <property type="evidence" value="ECO:0007669"/>
    <property type="project" value="InterPro"/>
</dbReference>
<evidence type="ECO:0000313" key="9">
    <source>
        <dbReference type="Proteomes" id="UP000310158"/>
    </source>
</evidence>
<dbReference type="CDD" id="cd12950">
    <property type="entry name" value="RRP7_Rrp7p"/>
    <property type="match status" value="1"/>
</dbReference>
<dbReference type="PRINTS" id="PR00081">
    <property type="entry name" value="GDHRDH"/>
</dbReference>
<evidence type="ECO:0000259" key="7">
    <source>
        <dbReference type="Pfam" id="PF17799"/>
    </source>
</evidence>
<gene>
    <name evidence="8" type="ORF">EW146_g8168</name>
</gene>
<dbReference type="Gene3D" id="3.30.70.330">
    <property type="match status" value="1"/>
</dbReference>
<dbReference type="Pfam" id="PF17799">
    <property type="entry name" value="RRM_Rrp7"/>
    <property type="match status" value="1"/>
</dbReference>
<dbReference type="PANTHER" id="PTHR43618:SF4">
    <property type="entry name" value="SHORT CHAIN DEHYDROGENASE_REDUCTASE FAMILY (AFU_ORTHOLOGUE AFUA_7G04540)"/>
    <property type="match status" value="1"/>
</dbReference>
<dbReference type="EMBL" id="SGPL01000534">
    <property type="protein sequence ID" value="THH11082.1"/>
    <property type="molecule type" value="Genomic_DNA"/>
</dbReference>
<sequence>MSNEQFEIKSLFNVKDWVCVVSGGGTGIGLMITQAFANNGARVYILGRREEVLKRTADKYGSSLLHPNGKIIPVQCDITSKESIEQMVQHIEWKETHRGGEGDESAEALRDELFSEKIEDWELVYRTNVIGHFTTVGLIPLLAKAAKSKPTHTGTVINISSLYLCDHLLAQELRHKAVNVRVNSIAPGIFPSEMTRGSDDANKSEIEWSGFGEKKGIPAGRPGRDVDMAQAILMLACNQYAYGQASAFHLENVMGVEVLPVTYSSTSHHVLYIRPHAGSSKNSKGQGRELPDGRTLFIVNVPPDATERELVLLFKSCGTIEKVLFDSNSGPASDEQEEESGEEGSDGELDEDDEMDSDASQDEHPRKKRKLAKEEPRAPKVKPLPFPPLRTLRKTGRTAHVIFLDPSSLSRALALSKPQKSSAAPQARPWPTSRESPLGLAHYAALYDALRPPLDAVRAHADTYIESFDFMLAQKKRALQAESKYRKGEAIVDEEGFTLVTRGGAYGQAVGGGVAVASKKFLAKSKSDAVAGGKRRRKKGETEKKGFYAFQVHEKKRKELMDLKRKWEEDKAKVEKLKASRKFKPY</sequence>
<dbReference type="OrthoDB" id="5390at2759"/>